<sequence length="71" mass="8115">MKLDSKKLWYTMQFSLISRVLPFQIGSLLITCVPHFFFFLSYISTSNTILALSCSSLFLFSLILLACHCTL</sequence>
<proteinExistence type="predicted"/>
<protein>
    <submittedName>
        <fullName evidence="2">Uncharacterized protein</fullName>
    </submittedName>
</protein>
<evidence type="ECO:0000256" key="1">
    <source>
        <dbReference type="SAM" id="Phobius"/>
    </source>
</evidence>
<reference evidence="2 3" key="1">
    <citation type="submission" date="2018-06" db="EMBL/GenBank/DDBJ databases">
        <title>Comparative genomics reveals the genomic features of Rhizophagus irregularis, R. cerebriforme, R. diaphanum and Gigaspora rosea, and their symbiotic lifestyle signature.</title>
        <authorList>
            <person name="Morin E."/>
            <person name="San Clemente H."/>
            <person name="Chen E.C.H."/>
            <person name="De La Providencia I."/>
            <person name="Hainaut M."/>
            <person name="Kuo A."/>
            <person name="Kohler A."/>
            <person name="Murat C."/>
            <person name="Tang N."/>
            <person name="Roy S."/>
            <person name="Loubradou J."/>
            <person name="Henrissat B."/>
            <person name="Grigoriev I.V."/>
            <person name="Corradi N."/>
            <person name="Roux C."/>
            <person name="Martin F.M."/>
        </authorList>
    </citation>
    <scope>NUCLEOTIDE SEQUENCE [LARGE SCALE GENOMIC DNA]</scope>
    <source>
        <strain evidence="2 3">DAOM 194757</strain>
    </source>
</reference>
<dbReference type="Proteomes" id="UP000266673">
    <property type="component" value="Unassembled WGS sequence"/>
</dbReference>
<keyword evidence="3" id="KW-1185">Reference proteome</keyword>
<feature type="transmembrane region" description="Helical" evidence="1">
    <location>
        <begin position="21"/>
        <end position="43"/>
    </location>
</feature>
<feature type="transmembrane region" description="Helical" evidence="1">
    <location>
        <begin position="49"/>
        <end position="67"/>
    </location>
</feature>
<evidence type="ECO:0000313" key="2">
    <source>
        <dbReference type="EMBL" id="RIB18535.1"/>
    </source>
</evidence>
<organism evidence="2 3">
    <name type="scientific">Gigaspora rosea</name>
    <dbReference type="NCBI Taxonomy" id="44941"/>
    <lineage>
        <taxon>Eukaryota</taxon>
        <taxon>Fungi</taxon>
        <taxon>Fungi incertae sedis</taxon>
        <taxon>Mucoromycota</taxon>
        <taxon>Glomeromycotina</taxon>
        <taxon>Glomeromycetes</taxon>
        <taxon>Diversisporales</taxon>
        <taxon>Gigasporaceae</taxon>
        <taxon>Gigaspora</taxon>
    </lineage>
</organism>
<gene>
    <name evidence="2" type="ORF">C2G38_1340893</name>
</gene>
<keyword evidence="1" id="KW-0472">Membrane</keyword>
<keyword evidence="1" id="KW-0812">Transmembrane</keyword>
<dbReference type="EMBL" id="QKWP01000533">
    <property type="protein sequence ID" value="RIB18535.1"/>
    <property type="molecule type" value="Genomic_DNA"/>
</dbReference>
<comment type="caution">
    <text evidence="2">The sequence shown here is derived from an EMBL/GenBank/DDBJ whole genome shotgun (WGS) entry which is preliminary data.</text>
</comment>
<keyword evidence="1" id="KW-1133">Transmembrane helix</keyword>
<accession>A0A397V7W4</accession>
<dbReference type="AlphaFoldDB" id="A0A397V7W4"/>
<evidence type="ECO:0000313" key="3">
    <source>
        <dbReference type="Proteomes" id="UP000266673"/>
    </source>
</evidence>
<name>A0A397V7W4_9GLOM</name>